<dbReference type="RefSeq" id="WP_140000414.1">
    <property type="nucleotide sequence ID" value="NZ_VFJE01000053.1"/>
</dbReference>
<dbReference type="Proteomes" id="UP000319175">
    <property type="component" value="Unassembled WGS sequence"/>
</dbReference>
<accession>A0A501QC90</accession>
<gene>
    <name evidence="1" type="ORF">FJA49_07725</name>
</gene>
<protein>
    <submittedName>
        <fullName evidence="1">Uncharacterized protein</fullName>
    </submittedName>
</protein>
<evidence type="ECO:0000313" key="2">
    <source>
        <dbReference type="Proteomes" id="UP000319175"/>
    </source>
</evidence>
<dbReference type="AlphaFoldDB" id="A0A501QC90"/>
<sequence length="76" mass="9172">MKFNSLIVERNNWQLRTTEFYMQNGLRIDSNAIYDFKLKLGDSITKDANSDLFKVYRKDTVDKKYHFLIEYDNDSH</sequence>
<comment type="caution">
    <text evidence="1">The sequence shown here is derived from an EMBL/GenBank/DDBJ whole genome shotgun (WGS) entry which is preliminary data.</text>
</comment>
<dbReference type="EMBL" id="VFJE01000053">
    <property type="protein sequence ID" value="TPD69787.1"/>
    <property type="molecule type" value="Genomic_DNA"/>
</dbReference>
<keyword evidence="2" id="KW-1185">Reference proteome</keyword>
<evidence type="ECO:0000313" key="1">
    <source>
        <dbReference type="EMBL" id="TPD69787.1"/>
    </source>
</evidence>
<organism evidence="1 2">
    <name type="scientific">Flavobacterium microcysteis</name>
    <dbReference type="NCBI Taxonomy" id="2596891"/>
    <lineage>
        <taxon>Bacteria</taxon>
        <taxon>Pseudomonadati</taxon>
        <taxon>Bacteroidota</taxon>
        <taxon>Flavobacteriia</taxon>
        <taxon>Flavobacteriales</taxon>
        <taxon>Flavobacteriaceae</taxon>
        <taxon>Flavobacterium</taxon>
    </lineage>
</organism>
<dbReference type="OrthoDB" id="1377095at2"/>
<name>A0A501QC90_9FLAO</name>
<proteinExistence type="predicted"/>
<reference evidence="1 2" key="1">
    <citation type="submission" date="2019-06" db="EMBL/GenBank/DDBJ databases">
        <title>Flavobacterium sp. MaA-Y11 from geoumgang.</title>
        <authorList>
            <person name="Jeong S."/>
        </authorList>
    </citation>
    <scope>NUCLEOTIDE SEQUENCE [LARGE SCALE GENOMIC DNA]</scope>
    <source>
        <strain evidence="1 2">MaA-Y11</strain>
    </source>
</reference>